<evidence type="ECO:0000313" key="4">
    <source>
        <dbReference type="Proteomes" id="UP001172159"/>
    </source>
</evidence>
<name>A0AA40ESJ9_9PEZI</name>
<protein>
    <submittedName>
        <fullName evidence="3">Uncharacterized protein</fullName>
    </submittedName>
</protein>
<feature type="transmembrane region" description="Helical" evidence="2">
    <location>
        <begin position="250"/>
        <end position="274"/>
    </location>
</feature>
<dbReference type="Proteomes" id="UP001172159">
    <property type="component" value="Unassembled WGS sequence"/>
</dbReference>
<comment type="caution">
    <text evidence="3">The sequence shown here is derived from an EMBL/GenBank/DDBJ whole genome shotgun (WGS) entry which is preliminary data.</text>
</comment>
<gene>
    <name evidence="3" type="ORF">B0T21DRAFT_247964</name>
</gene>
<feature type="region of interest" description="Disordered" evidence="1">
    <location>
        <begin position="203"/>
        <end position="242"/>
    </location>
</feature>
<keyword evidence="2" id="KW-1133">Transmembrane helix</keyword>
<keyword evidence="2" id="KW-0812">Transmembrane</keyword>
<evidence type="ECO:0000256" key="2">
    <source>
        <dbReference type="SAM" id="Phobius"/>
    </source>
</evidence>
<proteinExistence type="predicted"/>
<feature type="region of interest" description="Disordered" evidence="1">
    <location>
        <begin position="21"/>
        <end position="51"/>
    </location>
</feature>
<feature type="compositionally biased region" description="Pro residues" evidence="1">
    <location>
        <begin position="347"/>
        <end position="356"/>
    </location>
</feature>
<dbReference type="EMBL" id="JAUKTV010000002">
    <property type="protein sequence ID" value="KAK0744726.1"/>
    <property type="molecule type" value="Genomic_DNA"/>
</dbReference>
<accession>A0AA40ESJ9</accession>
<feature type="non-terminal residue" evidence="3">
    <location>
        <position position="371"/>
    </location>
</feature>
<sequence length="371" mass="39408">MAVYFNSSSCEESNKMAHFNPAPTSLGNEHPNSRESGTGCYWRDGSPADGTDEDASPIPLYPCLDPSKVYSANESIVCCEAGDPCLPGINLCGKFTVVPETLSQIFNPYRGGCTAREDEWGSAAGCPQKCLSNHRPFDDPLNSPVQILTCSTTPGLDNYTVFCVNDELSTQKCGNDEGAWPENQKIAMTARVSSWGVADSAITTIPRSTESTSTSTATSSSMLSNTPASTSMGSPPPNVLANNSPNPTTITLAVGIPLGLLFFFGMVAVAFVCYRRRNAQPEPEPKRRSFTVLNVNHATARPAETNSLGTTYSERRALPGPLSSNPILPLSPSDADLAAMAGTSEIPQPPIRIPPPVHDDIPPVSISQPTP</sequence>
<keyword evidence="4" id="KW-1185">Reference proteome</keyword>
<evidence type="ECO:0000313" key="3">
    <source>
        <dbReference type="EMBL" id="KAK0744726.1"/>
    </source>
</evidence>
<dbReference type="AlphaFoldDB" id="A0AA40ESJ9"/>
<evidence type="ECO:0000256" key="1">
    <source>
        <dbReference type="SAM" id="MobiDB-lite"/>
    </source>
</evidence>
<feature type="compositionally biased region" description="Low complexity" evidence="1">
    <location>
        <begin position="203"/>
        <end position="226"/>
    </location>
</feature>
<feature type="compositionally biased region" description="Low complexity" evidence="1">
    <location>
        <begin position="318"/>
        <end position="333"/>
    </location>
</feature>
<feature type="compositionally biased region" description="Low complexity" evidence="1">
    <location>
        <begin position="362"/>
        <end position="371"/>
    </location>
</feature>
<feature type="region of interest" description="Disordered" evidence="1">
    <location>
        <begin position="303"/>
        <end position="371"/>
    </location>
</feature>
<reference evidence="3" key="1">
    <citation type="submission" date="2023-06" db="EMBL/GenBank/DDBJ databases">
        <title>Genome-scale phylogeny and comparative genomics of the fungal order Sordariales.</title>
        <authorList>
            <consortium name="Lawrence Berkeley National Laboratory"/>
            <person name="Hensen N."/>
            <person name="Bonometti L."/>
            <person name="Westerberg I."/>
            <person name="Brannstrom I.O."/>
            <person name="Guillou S."/>
            <person name="Cros-Aarteil S."/>
            <person name="Calhoun S."/>
            <person name="Haridas S."/>
            <person name="Kuo A."/>
            <person name="Mondo S."/>
            <person name="Pangilinan J."/>
            <person name="Riley R."/>
            <person name="Labutti K."/>
            <person name="Andreopoulos B."/>
            <person name="Lipzen A."/>
            <person name="Chen C."/>
            <person name="Yanf M."/>
            <person name="Daum C."/>
            <person name="Ng V."/>
            <person name="Clum A."/>
            <person name="Steindorff A."/>
            <person name="Ohm R."/>
            <person name="Martin F."/>
            <person name="Silar P."/>
            <person name="Natvig D."/>
            <person name="Lalanne C."/>
            <person name="Gautier V."/>
            <person name="Ament-Velasquez S.L."/>
            <person name="Kruys A."/>
            <person name="Hutchinson M.I."/>
            <person name="Powell A.J."/>
            <person name="Barry K."/>
            <person name="Miller A.N."/>
            <person name="Grigoriev I.V."/>
            <person name="Debuchy R."/>
            <person name="Gladieux P."/>
            <person name="Thoren M.H."/>
            <person name="Johannesson H."/>
        </authorList>
    </citation>
    <scope>NUCLEOTIDE SEQUENCE</scope>
    <source>
        <strain evidence="3">CBS 540.89</strain>
    </source>
</reference>
<keyword evidence="2" id="KW-0472">Membrane</keyword>
<organism evidence="3 4">
    <name type="scientific">Apiosordaria backusii</name>
    <dbReference type="NCBI Taxonomy" id="314023"/>
    <lineage>
        <taxon>Eukaryota</taxon>
        <taxon>Fungi</taxon>
        <taxon>Dikarya</taxon>
        <taxon>Ascomycota</taxon>
        <taxon>Pezizomycotina</taxon>
        <taxon>Sordariomycetes</taxon>
        <taxon>Sordariomycetidae</taxon>
        <taxon>Sordariales</taxon>
        <taxon>Lasiosphaeriaceae</taxon>
        <taxon>Apiosordaria</taxon>
    </lineage>
</organism>